<reference evidence="3" key="2">
    <citation type="submission" date="2023-05" db="EMBL/GenBank/DDBJ databases">
        <authorList>
            <consortium name="Lawrence Berkeley National Laboratory"/>
            <person name="Steindorff A."/>
            <person name="Hensen N."/>
            <person name="Bonometti L."/>
            <person name="Westerberg I."/>
            <person name="Brannstrom I.O."/>
            <person name="Guillou S."/>
            <person name="Cros-Aarteil S."/>
            <person name="Calhoun S."/>
            <person name="Haridas S."/>
            <person name="Kuo A."/>
            <person name="Mondo S."/>
            <person name="Pangilinan J."/>
            <person name="Riley R."/>
            <person name="Labutti K."/>
            <person name="Andreopoulos B."/>
            <person name="Lipzen A."/>
            <person name="Chen C."/>
            <person name="Yanf M."/>
            <person name="Daum C."/>
            <person name="Ng V."/>
            <person name="Clum A."/>
            <person name="Ohm R."/>
            <person name="Martin F."/>
            <person name="Silar P."/>
            <person name="Natvig D."/>
            <person name="Lalanne C."/>
            <person name="Gautier V."/>
            <person name="Ament-Velasquez S.L."/>
            <person name="Kruys A."/>
            <person name="Hutchinson M.I."/>
            <person name="Powell A.J."/>
            <person name="Barry K."/>
            <person name="Miller A.N."/>
            <person name="Grigoriev I.V."/>
            <person name="Debuchy R."/>
            <person name="Gladieux P."/>
            <person name="Thoren M.H."/>
            <person name="Johannesson H."/>
        </authorList>
    </citation>
    <scope>NUCLEOTIDE SEQUENCE</scope>
    <source>
        <strain evidence="3">CBS 315.58</strain>
    </source>
</reference>
<evidence type="ECO:0000313" key="4">
    <source>
        <dbReference type="Proteomes" id="UP001303160"/>
    </source>
</evidence>
<proteinExistence type="predicted"/>
<evidence type="ECO:0000256" key="2">
    <source>
        <dbReference type="SAM" id="Phobius"/>
    </source>
</evidence>
<reference evidence="3" key="1">
    <citation type="journal article" date="2023" name="Mol. Phylogenet. Evol.">
        <title>Genome-scale phylogeny and comparative genomics of the fungal order Sordariales.</title>
        <authorList>
            <person name="Hensen N."/>
            <person name="Bonometti L."/>
            <person name="Westerberg I."/>
            <person name="Brannstrom I.O."/>
            <person name="Guillou S."/>
            <person name="Cros-Aarteil S."/>
            <person name="Calhoun S."/>
            <person name="Haridas S."/>
            <person name="Kuo A."/>
            <person name="Mondo S."/>
            <person name="Pangilinan J."/>
            <person name="Riley R."/>
            <person name="LaButti K."/>
            <person name="Andreopoulos B."/>
            <person name="Lipzen A."/>
            <person name="Chen C."/>
            <person name="Yan M."/>
            <person name="Daum C."/>
            <person name="Ng V."/>
            <person name="Clum A."/>
            <person name="Steindorff A."/>
            <person name="Ohm R.A."/>
            <person name="Martin F."/>
            <person name="Silar P."/>
            <person name="Natvig D.O."/>
            <person name="Lalanne C."/>
            <person name="Gautier V."/>
            <person name="Ament-Velasquez S.L."/>
            <person name="Kruys A."/>
            <person name="Hutchinson M.I."/>
            <person name="Powell A.J."/>
            <person name="Barry K."/>
            <person name="Miller A.N."/>
            <person name="Grigoriev I.V."/>
            <person name="Debuchy R."/>
            <person name="Gladieux P."/>
            <person name="Hiltunen Thoren M."/>
            <person name="Johannesson H."/>
        </authorList>
    </citation>
    <scope>NUCLEOTIDE SEQUENCE</scope>
    <source>
        <strain evidence="3">CBS 315.58</strain>
    </source>
</reference>
<sequence length="151" mass="16530">MEAYLATIKEQFDLMNVNNGLGHDEAIAALNAAALSVSRQANDVDQVTIDIQAGRGVSVDEVDTMPLNIVLERLCGTVVATDKVTDILHCLNSHARYHHDSLKSVATEIEAETEELRKEQRRYVAMRELMIAFNGLFIALHNLTVVALGGA</sequence>
<feature type="coiled-coil region" evidence="1">
    <location>
        <begin position="99"/>
        <end position="129"/>
    </location>
</feature>
<name>A0AAN6XPE9_9PEZI</name>
<protein>
    <submittedName>
        <fullName evidence="3">Uncharacterized protein</fullName>
    </submittedName>
</protein>
<keyword evidence="2" id="KW-0812">Transmembrane</keyword>
<dbReference type="EMBL" id="MU863881">
    <property type="protein sequence ID" value="KAK4204513.1"/>
    <property type="molecule type" value="Genomic_DNA"/>
</dbReference>
<keyword evidence="1" id="KW-0175">Coiled coil</keyword>
<comment type="caution">
    <text evidence="3">The sequence shown here is derived from an EMBL/GenBank/DDBJ whole genome shotgun (WGS) entry which is preliminary data.</text>
</comment>
<evidence type="ECO:0000256" key="1">
    <source>
        <dbReference type="SAM" id="Coils"/>
    </source>
</evidence>
<accession>A0AAN6XPE9</accession>
<feature type="transmembrane region" description="Helical" evidence="2">
    <location>
        <begin position="129"/>
        <end position="149"/>
    </location>
</feature>
<organism evidence="3 4">
    <name type="scientific">Triangularia verruculosa</name>
    <dbReference type="NCBI Taxonomy" id="2587418"/>
    <lineage>
        <taxon>Eukaryota</taxon>
        <taxon>Fungi</taxon>
        <taxon>Dikarya</taxon>
        <taxon>Ascomycota</taxon>
        <taxon>Pezizomycotina</taxon>
        <taxon>Sordariomycetes</taxon>
        <taxon>Sordariomycetidae</taxon>
        <taxon>Sordariales</taxon>
        <taxon>Podosporaceae</taxon>
        <taxon>Triangularia</taxon>
    </lineage>
</organism>
<evidence type="ECO:0000313" key="3">
    <source>
        <dbReference type="EMBL" id="KAK4204513.1"/>
    </source>
</evidence>
<keyword evidence="4" id="KW-1185">Reference proteome</keyword>
<keyword evidence="2" id="KW-1133">Transmembrane helix</keyword>
<gene>
    <name evidence="3" type="ORF">QBC40DRAFT_292699</name>
</gene>
<keyword evidence="2" id="KW-0472">Membrane</keyword>
<dbReference type="Proteomes" id="UP001303160">
    <property type="component" value="Unassembled WGS sequence"/>
</dbReference>
<dbReference type="AlphaFoldDB" id="A0AAN6XPE9"/>